<reference evidence="2 3" key="1">
    <citation type="submission" date="2020-08" db="EMBL/GenBank/DDBJ databases">
        <title>Sequencing the genomes of 1000 actinobacteria strains.</title>
        <authorList>
            <person name="Klenk H.-P."/>
        </authorList>
    </citation>
    <scope>NUCLEOTIDE SEQUENCE [LARGE SCALE GENOMIC DNA]</scope>
    <source>
        <strain evidence="2 3">DSM 44551</strain>
    </source>
</reference>
<gene>
    <name evidence="2" type="ORF">HDA36_001076</name>
</gene>
<organism evidence="2 3">
    <name type="scientific">Nocardiopsis composta</name>
    <dbReference type="NCBI Taxonomy" id="157465"/>
    <lineage>
        <taxon>Bacteria</taxon>
        <taxon>Bacillati</taxon>
        <taxon>Actinomycetota</taxon>
        <taxon>Actinomycetes</taxon>
        <taxon>Streptosporangiales</taxon>
        <taxon>Nocardiopsidaceae</taxon>
        <taxon>Nocardiopsis</taxon>
    </lineage>
</organism>
<evidence type="ECO:0000313" key="2">
    <source>
        <dbReference type="EMBL" id="MBB5430992.1"/>
    </source>
</evidence>
<dbReference type="AlphaFoldDB" id="A0A7W8VCA1"/>
<keyword evidence="3" id="KW-1185">Reference proteome</keyword>
<evidence type="ECO:0000256" key="1">
    <source>
        <dbReference type="SAM" id="MobiDB-lite"/>
    </source>
</evidence>
<dbReference type="EMBL" id="JACHDB010000001">
    <property type="protein sequence ID" value="MBB5430992.1"/>
    <property type="molecule type" value="Genomic_DNA"/>
</dbReference>
<dbReference type="RefSeq" id="WP_184389588.1">
    <property type="nucleotide sequence ID" value="NZ_BAAAJD010000225.1"/>
</dbReference>
<dbReference type="Proteomes" id="UP000572635">
    <property type="component" value="Unassembled WGS sequence"/>
</dbReference>
<protein>
    <submittedName>
        <fullName evidence="2">Uncharacterized protein</fullName>
    </submittedName>
</protein>
<sequence length="131" mass="14398">MEEQHRKPHSLPDTVTDRAERYGGTAAAEDVVGPMHGHLVREERNVLPLIDCYCTNEEWSSVGEHGLPRLTPTRVPLVFGMMPRAATEDQRAVLAGNIPDDVFSQMVQVAPGALNACERTLYGFDGSERPG</sequence>
<accession>A0A7W8VCA1</accession>
<comment type="caution">
    <text evidence="2">The sequence shown here is derived from an EMBL/GenBank/DDBJ whole genome shotgun (WGS) entry which is preliminary data.</text>
</comment>
<evidence type="ECO:0000313" key="3">
    <source>
        <dbReference type="Proteomes" id="UP000572635"/>
    </source>
</evidence>
<name>A0A7W8VCA1_9ACTN</name>
<proteinExistence type="predicted"/>
<feature type="region of interest" description="Disordered" evidence="1">
    <location>
        <begin position="1"/>
        <end position="23"/>
    </location>
</feature>